<dbReference type="InterPro" id="IPR013849">
    <property type="entry name" value="DNA_helicase_Holl-junc_RuvA_I"/>
</dbReference>
<dbReference type="InterPro" id="IPR010994">
    <property type="entry name" value="RuvA_2-like"/>
</dbReference>
<evidence type="ECO:0000313" key="9">
    <source>
        <dbReference type="Proteomes" id="UP000199306"/>
    </source>
</evidence>
<feature type="region of interest" description="Domain III" evidence="6">
    <location>
        <begin position="142"/>
        <end position="197"/>
    </location>
</feature>
<feature type="region of interest" description="Domain I" evidence="6">
    <location>
        <begin position="1"/>
        <end position="64"/>
    </location>
</feature>
<dbReference type="HAMAP" id="MF_00031">
    <property type="entry name" value="DNA_HJ_migration_RuvA"/>
    <property type="match status" value="1"/>
</dbReference>
<dbReference type="InterPro" id="IPR000085">
    <property type="entry name" value="RuvA"/>
</dbReference>
<dbReference type="CDD" id="cd14332">
    <property type="entry name" value="UBA_RuvA_C"/>
    <property type="match status" value="1"/>
</dbReference>
<dbReference type="GO" id="GO:0006310">
    <property type="term" value="P:DNA recombination"/>
    <property type="evidence" value="ECO:0007669"/>
    <property type="project" value="UniProtKB-UniRule"/>
</dbReference>
<comment type="domain">
    <text evidence="6">Has three domains with a flexible linker between the domains II and III and assumes an 'L' shape. Domain III is highly mobile and contacts RuvB.</text>
</comment>
<keyword evidence="1 6" id="KW-0963">Cytoplasm</keyword>
<dbReference type="GO" id="GO:0006281">
    <property type="term" value="P:DNA repair"/>
    <property type="evidence" value="ECO:0007669"/>
    <property type="project" value="UniProtKB-UniRule"/>
</dbReference>
<protein>
    <recommendedName>
        <fullName evidence="6">Holliday junction branch migration complex subunit RuvA</fullName>
    </recommendedName>
</protein>
<dbReference type="EMBL" id="FOXH01000005">
    <property type="protein sequence ID" value="SFP70046.1"/>
    <property type="molecule type" value="Genomic_DNA"/>
</dbReference>
<dbReference type="Gene3D" id="1.10.150.20">
    <property type="entry name" value="5' to 3' exonuclease, C-terminal subdomain"/>
    <property type="match status" value="1"/>
</dbReference>
<dbReference type="Proteomes" id="UP000199306">
    <property type="component" value="Unassembled WGS sequence"/>
</dbReference>
<accession>A0A1I5SI61</accession>
<name>A0A1I5SI61_9BACT</name>
<keyword evidence="8" id="KW-0347">Helicase</keyword>
<dbReference type="InterPro" id="IPR011114">
    <property type="entry name" value="RuvA_C"/>
</dbReference>
<keyword evidence="8" id="KW-0378">Hydrolase</keyword>
<dbReference type="Gene3D" id="1.10.8.10">
    <property type="entry name" value="DNA helicase RuvA subunit, C-terminal domain"/>
    <property type="match status" value="1"/>
</dbReference>
<reference evidence="8 9" key="1">
    <citation type="submission" date="2016-10" db="EMBL/GenBank/DDBJ databases">
        <authorList>
            <person name="de Groot N.N."/>
        </authorList>
    </citation>
    <scope>NUCLEOTIDE SEQUENCE [LARGE SCALE GENOMIC DNA]</scope>
    <source>
        <strain evidence="9">E92,LMG 26720,CCM 7988</strain>
    </source>
</reference>
<evidence type="ECO:0000259" key="7">
    <source>
        <dbReference type="SMART" id="SM00278"/>
    </source>
</evidence>
<feature type="domain" description="Helix-hairpin-helix DNA-binding motif class 1" evidence="7">
    <location>
        <begin position="108"/>
        <end position="127"/>
    </location>
</feature>
<comment type="similarity">
    <text evidence="6">Belongs to the RuvA family.</text>
</comment>
<dbReference type="GO" id="GO:0005737">
    <property type="term" value="C:cytoplasm"/>
    <property type="evidence" value="ECO:0007669"/>
    <property type="project" value="UniProtKB-SubCell"/>
</dbReference>
<dbReference type="NCBIfam" id="TIGR00084">
    <property type="entry name" value="ruvA"/>
    <property type="match status" value="1"/>
</dbReference>
<comment type="subcellular location">
    <subcellularLocation>
        <location evidence="6">Cytoplasm</location>
    </subcellularLocation>
</comment>
<comment type="caution">
    <text evidence="6">Lacks conserved residue(s) required for the propagation of feature annotation.</text>
</comment>
<sequence length="197" mass="21622">MIAYIDGKLTYKDPAYVIIDVNGVGYEIKISLQTYSALQDGNERCRLYTFLSIREDAHVLFGFKDTDEKALFLDLLSVSGIGPNTALVMLSSLSSAEIRHAIVNEDVRTIQSIKGIGAKTAQRAIIELKDKFRKEQMLGGSSHSIVLTKNSAVRNEALAALVTLGIPKNVAEKSIDAILKKEGEDLTVEQLIKLALR</sequence>
<dbReference type="OrthoDB" id="5293449at2"/>
<dbReference type="Pfam" id="PF07499">
    <property type="entry name" value="RuvA_C"/>
    <property type="match status" value="1"/>
</dbReference>
<evidence type="ECO:0000256" key="4">
    <source>
        <dbReference type="ARBA" id="ARBA00023172"/>
    </source>
</evidence>
<comment type="subunit">
    <text evidence="6">Homotetramer. Forms an RuvA(8)-RuvB(12)-Holliday junction (HJ) complex. HJ DNA is sandwiched between 2 RuvA tetramers; dsDNA enters through RuvA and exits via RuvB. An RuvB hexamer assembles on each DNA strand where it exits the tetramer. Each RuvB hexamer is contacted by two RuvA subunits (via domain III) on 2 adjacent RuvB subunits; this complex drives branch migration. In the full resolvosome a probable DNA-RuvA(4)-RuvB(12)-RuvC(2) complex forms which resolves the HJ.</text>
</comment>
<dbReference type="GO" id="GO:0005524">
    <property type="term" value="F:ATP binding"/>
    <property type="evidence" value="ECO:0007669"/>
    <property type="project" value="InterPro"/>
</dbReference>
<dbReference type="Pfam" id="PF01330">
    <property type="entry name" value="RuvA_N"/>
    <property type="match status" value="1"/>
</dbReference>
<dbReference type="SUPFAM" id="SSF46929">
    <property type="entry name" value="DNA helicase RuvA subunit, C-terminal domain"/>
    <property type="match status" value="1"/>
</dbReference>
<feature type="domain" description="Helix-hairpin-helix DNA-binding motif class 1" evidence="7">
    <location>
        <begin position="73"/>
        <end position="92"/>
    </location>
</feature>
<keyword evidence="5 6" id="KW-0234">DNA repair</keyword>
<dbReference type="SMART" id="SM00278">
    <property type="entry name" value="HhH1"/>
    <property type="match status" value="2"/>
</dbReference>
<comment type="function">
    <text evidence="6">The RuvA-RuvB-RuvC complex processes Holliday junction (HJ) DNA during genetic recombination and DNA repair, while the RuvA-RuvB complex plays an important role in the rescue of blocked DNA replication forks via replication fork reversal (RFR). RuvA specifically binds to HJ cruciform DNA, conferring on it an open structure. The RuvB hexamer acts as an ATP-dependent pump, pulling dsDNA into and through the RuvAB complex. HJ branch migration allows RuvC to scan DNA until it finds its consensus sequence, where it cleaves and resolves the cruciform DNA.</text>
</comment>
<dbReference type="AlphaFoldDB" id="A0A1I5SI61"/>
<dbReference type="SUPFAM" id="SSF47781">
    <property type="entry name" value="RuvA domain 2-like"/>
    <property type="match status" value="1"/>
</dbReference>
<evidence type="ECO:0000256" key="5">
    <source>
        <dbReference type="ARBA" id="ARBA00023204"/>
    </source>
</evidence>
<evidence type="ECO:0000256" key="1">
    <source>
        <dbReference type="ARBA" id="ARBA00022490"/>
    </source>
</evidence>
<dbReference type="InterPro" id="IPR003583">
    <property type="entry name" value="Hlx-hairpin-Hlx_DNA-bd_motif"/>
</dbReference>
<dbReference type="Gene3D" id="2.40.50.140">
    <property type="entry name" value="Nucleic acid-binding proteins"/>
    <property type="match status" value="1"/>
</dbReference>
<keyword evidence="3 6" id="KW-0238">DNA-binding</keyword>
<dbReference type="SUPFAM" id="SSF50249">
    <property type="entry name" value="Nucleic acid-binding proteins"/>
    <property type="match status" value="1"/>
</dbReference>
<proteinExistence type="inferred from homology"/>
<evidence type="ECO:0000256" key="6">
    <source>
        <dbReference type="HAMAP-Rule" id="MF_00031"/>
    </source>
</evidence>
<keyword evidence="2 6" id="KW-0227">DNA damage</keyword>
<dbReference type="InterPro" id="IPR012340">
    <property type="entry name" value="NA-bd_OB-fold"/>
</dbReference>
<dbReference type="GO" id="GO:0009378">
    <property type="term" value="F:four-way junction helicase activity"/>
    <property type="evidence" value="ECO:0007669"/>
    <property type="project" value="InterPro"/>
</dbReference>
<dbReference type="GO" id="GO:0048476">
    <property type="term" value="C:Holliday junction resolvase complex"/>
    <property type="evidence" value="ECO:0007669"/>
    <property type="project" value="UniProtKB-UniRule"/>
</dbReference>
<keyword evidence="4 6" id="KW-0233">DNA recombination</keyword>
<keyword evidence="8" id="KW-0547">Nucleotide-binding</keyword>
<dbReference type="GO" id="GO:0009379">
    <property type="term" value="C:Holliday junction helicase complex"/>
    <property type="evidence" value="ECO:0007669"/>
    <property type="project" value="InterPro"/>
</dbReference>
<evidence type="ECO:0000256" key="3">
    <source>
        <dbReference type="ARBA" id="ARBA00023125"/>
    </source>
</evidence>
<keyword evidence="8" id="KW-0067">ATP-binding</keyword>
<dbReference type="STRING" id="1079859.SAMN04515674_10525"/>
<evidence type="ECO:0000256" key="2">
    <source>
        <dbReference type="ARBA" id="ARBA00022763"/>
    </source>
</evidence>
<dbReference type="GO" id="GO:0000400">
    <property type="term" value="F:four-way junction DNA binding"/>
    <property type="evidence" value="ECO:0007669"/>
    <property type="project" value="UniProtKB-UniRule"/>
</dbReference>
<dbReference type="Pfam" id="PF14520">
    <property type="entry name" value="HHH_5"/>
    <property type="match status" value="1"/>
</dbReference>
<keyword evidence="9" id="KW-1185">Reference proteome</keyword>
<evidence type="ECO:0000313" key="8">
    <source>
        <dbReference type="EMBL" id="SFP70046.1"/>
    </source>
</evidence>
<dbReference type="InterPro" id="IPR036267">
    <property type="entry name" value="RuvA_C_sf"/>
</dbReference>
<gene>
    <name evidence="6" type="primary">ruvA</name>
    <name evidence="8" type="ORF">SAMN04515674_10525</name>
</gene>
<organism evidence="8 9">
    <name type="scientific">Pseudarcicella hirudinis</name>
    <dbReference type="NCBI Taxonomy" id="1079859"/>
    <lineage>
        <taxon>Bacteria</taxon>
        <taxon>Pseudomonadati</taxon>
        <taxon>Bacteroidota</taxon>
        <taxon>Cytophagia</taxon>
        <taxon>Cytophagales</taxon>
        <taxon>Flectobacillaceae</taxon>
        <taxon>Pseudarcicella</taxon>
    </lineage>
</organism>
<dbReference type="RefSeq" id="WP_092016292.1">
    <property type="nucleotide sequence ID" value="NZ_FOXH01000005.1"/>
</dbReference>